<evidence type="ECO:0000256" key="3">
    <source>
        <dbReference type="ARBA" id="ARBA00022833"/>
    </source>
</evidence>
<reference evidence="6" key="2">
    <citation type="submission" date="2025-09" db="UniProtKB">
        <authorList>
            <consortium name="Ensembl"/>
        </authorList>
    </citation>
    <scope>IDENTIFICATION</scope>
</reference>
<keyword evidence="3" id="KW-0862">Zinc</keyword>
<dbReference type="GeneTree" id="ENSGT00940000156361"/>
<dbReference type="Ensembl" id="ENSPMAT00000004722.1">
    <property type="protein sequence ID" value="ENSPMAP00000004703.1"/>
    <property type="gene ID" value="ENSPMAG00000004305.1"/>
</dbReference>
<dbReference type="GO" id="GO:0005634">
    <property type="term" value="C:nucleus"/>
    <property type="evidence" value="ECO:0007669"/>
    <property type="project" value="UniProtKB-SubCell"/>
</dbReference>
<dbReference type="InterPro" id="IPR000315">
    <property type="entry name" value="Znf_B-box"/>
</dbReference>
<dbReference type="Gene3D" id="4.10.830.40">
    <property type="match status" value="1"/>
</dbReference>
<dbReference type="PANTHER" id="PTHR45915">
    <property type="entry name" value="TRANSCRIPTION INTERMEDIARY FACTOR"/>
    <property type="match status" value="1"/>
</dbReference>
<dbReference type="SMART" id="SM00336">
    <property type="entry name" value="BBOX"/>
    <property type="match status" value="2"/>
</dbReference>
<evidence type="ECO:0000256" key="4">
    <source>
        <dbReference type="PROSITE-ProRule" id="PRU00024"/>
    </source>
</evidence>
<evidence type="ECO:0000256" key="1">
    <source>
        <dbReference type="ARBA" id="ARBA00004123"/>
    </source>
</evidence>
<dbReference type="SUPFAM" id="SSF57845">
    <property type="entry name" value="B-box zinc-binding domain"/>
    <property type="match status" value="1"/>
</dbReference>
<evidence type="ECO:0000256" key="2">
    <source>
        <dbReference type="ARBA" id="ARBA00022771"/>
    </source>
</evidence>
<accession>S4RHM1</accession>
<sequence length="132" mass="14888">IVRCPICHQGCQPKDIVDNYFVTDGSEGVAGTENSSQQPCTSCDDGADAEGFCVECLEWLCRTCIEAHQRVKFTKDHAIRRKDDAQDDAAGMATLRPVYCPVHRREPLKLFCETCDRLTCRDCQLLGHKEHR</sequence>
<dbReference type="AlphaFoldDB" id="S4RHM1"/>
<dbReference type="Pfam" id="PF22586">
    <property type="entry name" value="ANCHR-like_BBOX"/>
    <property type="match status" value="1"/>
</dbReference>
<dbReference type="Pfam" id="PF00643">
    <property type="entry name" value="zf-B_box"/>
    <property type="match status" value="1"/>
</dbReference>
<dbReference type="STRING" id="7757.ENSPMAP00000004703"/>
<dbReference type="GO" id="GO:0008270">
    <property type="term" value="F:zinc ion binding"/>
    <property type="evidence" value="ECO:0007669"/>
    <property type="project" value="UniProtKB-KW"/>
</dbReference>
<feature type="domain" description="B box-type" evidence="5">
    <location>
        <begin position="95"/>
        <end position="132"/>
    </location>
</feature>
<dbReference type="PROSITE" id="PS50119">
    <property type="entry name" value="ZF_BBOX"/>
    <property type="match status" value="2"/>
</dbReference>
<name>S4RHM1_PETMA</name>
<dbReference type="PANTHER" id="PTHR45915:SF6">
    <property type="entry name" value="E3 UBIQUITIN-PROTEIN LIGASE TRIM33"/>
    <property type="match status" value="1"/>
</dbReference>
<keyword evidence="2 4" id="KW-0863">Zinc-finger</keyword>
<evidence type="ECO:0000313" key="6">
    <source>
        <dbReference type="Ensembl" id="ENSPMAP00000004703.1"/>
    </source>
</evidence>
<protein>
    <recommendedName>
        <fullName evidence="5">B box-type domain-containing protein</fullName>
    </recommendedName>
</protein>
<comment type="subcellular location">
    <subcellularLocation>
        <location evidence="1">Nucleus</location>
    </subcellularLocation>
</comment>
<dbReference type="HOGENOM" id="CLU_138892_0_0_1"/>
<proteinExistence type="predicted"/>
<dbReference type="OMA" id="LCRTCIE"/>
<organism evidence="6">
    <name type="scientific">Petromyzon marinus</name>
    <name type="common">Sea lamprey</name>
    <dbReference type="NCBI Taxonomy" id="7757"/>
    <lineage>
        <taxon>Eukaryota</taxon>
        <taxon>Metazoa</taxon>
        <taxon>Chordata</taxon>
        <taxon>Craniata</taxon>
        <taxon>Vertebrata</taxon>
        <taxon>Cyclostomata</taxon>
        <taxon>Hyperoartia</taxon>
        <taxon>Petromyzontiformes</taxon>
        <taxon>Petromyzontidae</taxon>
        <taxon>Petromyzon</taxon>
    </lineage>
</organism>
<keyword evidence="2 4" id="KW-0479">Metal-binding</keyword>
<reference evidence="6" key="1">
    <citation type="submission" date="2025-08" db="UniProtKB">
        <authorList>
            <consortium name="Ensembl"/>
        </authorList>
    </citation>
    <scope>IDENTIFICATION</scope>
</reference>
<evidence type="ECO:0000259" key="5">
    <source>
        <dbReference type="PROSITE" id="PS50119"/>
    </source>
</evidence>
<dbReference type="Gene3D" id="3.30.160.60">
    <property type="entry name" value="Classic Zinc Finger"/>
    <property type="match status" value="1"/>
</dbReference>
<dbReference type="GO" id="GO:0000785">
    <property type="term" value="C:chromatin"/>
    <property type="evidence" value="ECO:0007669"/>
    <property type="project" value="TreeGrafter"/>
</dbReference>
<feature type="domain" description="B box-type" evidence="5">
    <location>
        <begin position="35"/>
        <end position="82"/>
    </location>
</feature>